<evidence type="ECO:0000256" key="1">
    <source>
        <dbReference type="ARBA" id="ARBA00005196"/>
    </source>
</evidence>
<evidence type="ECO:0000256" key="5">
    <source>
        <dbReference type="ARBA" id="ARBA00022605"/>
    </source>
</evidence>
<evidence type="ECO:0000256" key="4">
    <source>
        <dbReference type="ARBA" id="ARBA00022490"/>
    </source>
</evidence>
<dbReference type="EC" id="5.1.1.7" evidence="3"/>
<keyword evidence="5" id="KW-0028">Amino-acid biosynthesis</keyword>
<keyword evidence="6" id="KW-0457">Lysine biosynthesis</keyword>
<dbReference type="FunFam" id="3.10.310.10:FF:000001">
    <property type="entry name" value="Diaminopimelate epimerase"/>
    <property type="match status" value="1"/>
</dbReference>
<protein>
    <recommendedName>
        <fullName evidence="3">diaminopimelate epimerase</fullName>
        <ecNumber evidence="3">5.1.1.7</ecNumber>
    </recommendedName>
</protein>
<organism evidence="9">
    <name type="scientific">hydrothermal vent metagenome</name>
    <dbReference type="NCBI Taxonomy" id="652676"/>
    <lineage>
        <taxon>unclassified sequences</taxon>
        <taxon>metagenomes</taxon>
        <taxon>ecological metagenomes</taxon>
    </lineage>
</organism>
<accession>A0A1W1DU13</accession>
<dbReference type="PANTHER" id="PTHR31689:SF0">
    <property type="entry name" value="DIAMINOPIMELATE EPIMERASE"/>
    <property type="match status" value="1"/>
</dbReference>
<evidence type="ECO:0000256" key="2">
    <source>
        <dbReference type="ARBA" id="ARBA00010219"/>
    </source>
</evidence>
<reference evidence="9" key="1">
    <citation type="submission" date="2016-10" db="EMBL/GenBank/DDBJ databases">
        <authorList>
            <person name="de Groot N.N."/>
        </authorList>
    </citation>
    <scope>NUCLEOTIDE SEQUENCE</scope>
</reference>
<evidence type="ECO:0000256" key="3">
    <source>
        <dbReference type="ARBA" id="ARBA00013080"/>
    </source>
</evidence>
<dbReference type="NCBIfam" id="TIGR00652">
    <property type="entry name" value="DapF"/>
    <property type="match status" value="1"/>
</dbReference>
<dbReference type="GO" id="GO:0009089">
    <property type="term" value="P:lysine biosynthetic process via diaminopimelate"/>
    <property type="evidence" value="ECO:0007669"/>
    <property type="project" value="UniProtKB-UniPathway"/>
</dbReference>
<dbReference type="PANTHER" id="PTHR31689">
    <property type="entry name" value="DIAMINOPIMELATE EPIMERASE, CHLOROPLASTIC"/>
    <property type="match status" value="1"/>
</dbReference>
<keyword evidence="7 9" id="KW-0413">Isomerase</keyword>
<dbReference type="PROSITE" id="PS01326">
    <property type="entry name" value="DAP_EPIMERASE"/>
    <property type="match status" value="1"/>
</dbReference>
<comment type="similarity">
    <text evidence="2">Belongs to the diaminopimelate epimerase family.</text>
</comment>
<dbReference type="GO" id="GO:0008837">
    <property type="term" value="F:diaminopimelate epimerase activity"/>
    <property type="evidence" value="ECO:0007669"/>
    <property type="project" value="UniProtKB-EC"/>
</dbReference>
<dbReference type="AlphaFoldDB" id="A0A1W1DU13"/>
<evidence type="ECO:0000256" key="6">
    <source>
        <dbReference type="ARBA" id="ARBA00023154"/>
    </source>
</evidence>
<dbReference type="UniPathway" id="UPA00034">
    <property type="reaction ID" value="UER00025"/>
</dbReference>
<name>A0A1W1DU13_9ZZZZ</name>
<dbReference type="Gene3D" id="3.10.310.10">
    <property type="entry name" value="Diaminopimelate Epimerase, Chain A, domain 1"/>
    <property type="match status" value="2"/>
</dbReference>
<evidence type="ECO:0000313" key="9">
    <source>
        <dbReference type="EMBL" id="SFV85244.1"/>
    </source>
</evidence>
<keyword evidence="4" id="KW-0963">Cytoplasm</keyword>
<dbReference type="EMBL" id="FPHY01000018">
    <property type="protein sequence ID" value="SFV85244.1"/>
    <property type="molecule type" value="Genomic_DNA"/>
</dbReference>
<dbReference type="InterPro" id="IPR018510">
    <property type="entry name" value="DAP_epimerase_AS"/>
</dbReference>
<comment type="pathway">
    <text evidence="1">Amino-acid biosynthesis; L-lysine biosynthesis via DAP pathway; DL-2,6-diaminopimelate from LL-2,6-diaminopimelate: step 1/1.</text>
</comment>
<dbReference type="HAMAP" id="MF_00197">
    <property type="entry name" value="DAP_epimerase"/>
    <property type="match status" value="1"/>
</dbReference>
<dbReference type="SUPFAM" id="SSF54506">
    <property type="entry name" value="Diaminopimelate epimerase-like"/>
    <property type="match status" value="1"/>
</dbReference>
<comment type="catalytic activity">
    <reaction evidence="8">
        <text>(2S,6S)-2,6-diaminopimelate = meso-2,6-diaminopimelate</text>
        <dbReference type="Rhea" id="RHEA:15393"/>
        <dbReference type="ChEBI" id="CHEBI:57609"/>
        <dbReference type="ChEBI" id="CHEBI:57791"/>
        <dbReference type="EC" id="5.1.1.7"/>
    </reaction>
</comment>
<dbReference type="GO" id="GO:0005829">
    <property type="term" value="C:cytosol"/>
    <property type="evidence" value="ECO:0007669"/>
    <property type="project" value="TreeGrafter"/>
</dbReference>
<dbReference type="Pfam" id="PF01678">
    <property type="entry name" value="DAP_epimerase"/>
    <property type="match status" value="2"/>
</dbReference>
<evidence type="ECO:0000256" key="8">
    <source>
        <dbReference type="ARBA" id="ARBA00051712"/>
    </source>
</evidence>
<sequence>MKINFTKMHGLGNDFMVIDAINQSISLFPAQIKKLADRHFGVGFDQLLLVERAEDSKNDFKYRIFNADGSEVGQCGNGARCFTRFVIEKKLTNKEVGEHIFVETKEGVIELLVIDHDRNMTINHKAIWSPEHIIVMVDMGKPIWHPKDIPFRQLENDKATYTVENKEVGVVSIGNPHAVLIVDDINKEIEPIAKKIQSSADFPEGVNVNFVKIVDEFNIKLRVYERGVGETLACGSGACATVVYLGKKGKIDGKKSTIVEFKGGRLLVGFDKSILMMGPAESVFEGQVEV</sequence>
<gene>
    <name evidence="9" type="ORF">MNB_SUP05-SYMBIONT-4-1323</name>
</gene>
<proteinExistence type="inferred from homology"/>
<evidence type="ECO:0000256" key="7">
    <source>
        <dbReference type="ARBA" id="ARBA00023235"/>
    </source>
</evidence>
<dbReference type="InterPro" id="IPR001653">
    <property type="entry name" value="DAP_epimerase_DapF"/>
</dbReference>